<dbReference type="PIRSF" id="PIRSF039089">
    <property type="entry name" value="ATP_synthase_gamma"/>
    <property type="match status" value="1"/>
</dbReference>
<dbReference type="PANTHER" id="PTHR11693">
    <property type="entry name" value="ATP SYNTHASE GAMMA CHAIN"/>
    <property type="match status" value="1"/>
</dbReference>
<dbReference type="NCBIfam" id="TIGR01146">
    <property type="entry name" value="ATPsyn_F1gamma"/>
    <property type="match status" value="1"/>
</dbReference>
<dbReference type="AlphaFoldDB" id="A0A9P0D5V1"/>
<evidence type="ECO:0000256" key="1">
    <source>
        <dbReference type="ARBA" id="ARBA00004637"/>
    </source>
</evidence>
<dbReference type="Proteomes" id="UP001153636">
    <property type="component" value="Chromosome 5"/>
</dbReference>
<dbReference type="FunFam" id="1.10.287.80:FF:000007">
    <property type="entry name" value="ATP synthase gamma chain"/>
    <property type="match status" value="1"/>
</dbReference>
<evidence type="ECO:0000256" key="6">
    <source>
        <dbReference type="ARBA" id="ARBA00023065"/>
    </source>
</evidence>
<keyword evidence="13" id="KW-1185">Reference proteome</keyword>
<evidence type="ECO:0000256" key="7">
    <source>
        <dbReference type="ARBA" id="ARBA00023128"/>
    </source>
</evidence>
<dbReference type="SUPFAM" id="SSF52943">
    <property type="entry name" value="ATP synthase (F1-ATPase), gamma subunit"/>
    <property type="match status" value="1"/>
</dbReference>
<evidence type="ECO:0000256" key="3">
    <source>
        <dbReference type="ARBA" id="ARBA00022448"/>
    </source>
</evidence>
<proteinExistence type="inferred from homology"/>
<evidence type="ECO:0000256" key="11">
    <source>
        <dbReference type="RuleBase" id="RU004001"/>
    </source>
</evidence>
<comment type="subunit">
    <text evidence="11">F-type ATPases have 2 components, CF(1) - the catalytic core - and CF(0) - the membrane proton channel. CF(1) and CF(0) have multiple subunits.</text>
</comment>
<dbReference type="PANTHER" id="PTHR11693:SF22">
    <property type="entry name" value="ATP SYNTHASE SUBUNIT GAMMA, MITOCHONDRIAL"/>
    <property type="match status" value="1"/>
</dbReference>
<dbReference type="FunFam" id="3.40.1380.10:FF:000003">
    <property type="entry name" value="ATP synthase subunit gamma"/>
    <property type="match status" value="1"/>
</dbReference>
<evidence type="ECO:0000256" key="9">
    <source>
        <dbReference type="ARBA" id="ARBA00023196"/>
    </source>
</evidence>
<dbReference type="Gene3D" id="1.10.287.80">
    <property type="entry name" value="ATP synthase, gamma subunit, helix hairpin domain"/>
    <property type="match status" value="1"/>
</dbReference>
<dbReference type="PRINTS" id="PR00126">
    <property type="entry name" value="ATPASEGAMMA"/>
</dbReference>
<name>A0A9P0D5V1_9CUCU</name>
<keyword evidence="5" id="KW-0999">Mitochondrion inner membrane</keyword>
<evidence type="ECO:0000313" key="12">
    <source>
        <dbReference type="EMBL" id="CAH1110762.1"/>
    </source>
</evidence>
<keyword evidence="10 11" id="KW-0066">ATP synthesis</keyword>
<sequence length="296" mass="32650">MFVRFGNFGSFVPLLVQNGQQQQQRGMATLKSISMRLKSVKNIQKITQSMKMVSAAKYARAERDLKAVRPIGDGATQFYEKAEIQPVQDIPQKLVIAISSDRGLCGAVHTSVARYIRGELAKDDQNIKVVCVGDKSRAILQRLYGKTIIMACNEIGRLPPTFIDASKLADAILKSEYKFSAGQIVYNKFRSVVSYNTSILPVFSLASVTAAPKLSVYDSLDDEVIQSYLEFSLASLLFYAMKEGACSEQSSRMTAMDNASKNAGEMIDKLTLTFNRTRQAVITRELIEIISGASAL</sequence>
<organism evidence="12 13">
    <name type="scientific">Psylliodes chrysocephalus</name>
    <dbReference type="NCBI Taxonomy" id="3402493"/>
    <lineage>
        <taxon>Eukaryota</taxon>
        <taxon>Metazoa</taxon>
        <taxon>Ecdysozoa</taxon>
        <taxon>Arthropoda</taxon>
        <taxon>Hexapoda</taxon>
        <taxon>Insecta</taxon>
        <taxon>Pterygota</taxon>
        <taxon>Neoptera</taxon>
        <taxon>Endopterygota</taxon>
        <taxon>Coleoptera</taxon>
        <taxon>Polyphaga</taxon>
        <taxon>Cucujiformia</taxon>
        <taxon>Chrysomeloidea</taxon>
        <taxon>Chrysomelidae</taxon>
        <taxon>Galerucinae</taxon>
        <taxon>Alticini</taxon>
        <taxon>Psylliodes</taxon>
    </lineage>
</organism>
<comment type="subcellular location">
    <subcellularLocation>
        <location evidence="1">Mitochondrion inner membrane</location>
        <topology evidence="1">Peripheral membrane protein</topology>
    </subcellularLocation>
</comment>
<dbReference type="GO" id="GO:0046933">
    <property type="term" value="F:proton-transporting ATP synthase activity, rotational mechanism"/>
    <property type="evidence" value="ECO:0007669"/>
    <property type="project" value="InterPro"/>
</dbReference>
<evidence type="ECO:0000256" key="5">
    <source>
        <dbReference type="ARBA" id="ARBA00022792"/>
    </source>
</evidence>
<dbReference type="OrthoDB" id="239812at2759"/>
<gene>
    <name evidence="12" type="ORF">PSYICH_LOCUS10822</name>
</gene>
<evidence type="ECO:0000313" key="13">
    <source>
        <dbReference type="Proteomes" id="UP001153636"/>
    </source>
</evidence>
<accession>A0A9P0D5V1</accession>
<dbReference type="GO" id="GO:0005743">
    <property type="term" value="C:mitochondrial inner membrane"/>
    <property type="evidence" value="ECO:0007669"/>
    <property type="project" value="UniProtKB-SubCell"/>
</dbReference>
<dbReference type="EMBL" id="OV651817">
    <property type="protein sequence ID" value="CAH1110762.1"/>
    <property type="molecule type" value="Genomic_DNA"/>
</dbReference>
<dbReference type="InterPro" id="IPR000131">
    <property type="entry name" value="ATP_synth_F1_gsu"/>
</dbReference>
<keyword evidence="9 11" id="KW-0139">CF(1)</keyword>
<evidence type="ECO:0000256" key="2">
    <source>
        <dbReference type="ARBA" id="ARBA00007681"/>
    </source>
</evidence>
<keyword evidence="7" id="KW-0496">Mitochondrion</keyword>
<reference evidence="12" key="1">
    <citation type="submission" date="2022-01" db="EMBL/GenBank/DDBJ databases">
        <authorList>
            <person name="King R."/>
        </authorList>
    </citation>
    <scope>NUCLEOTIDE SEQUENCE</scope>
</reference>
<dbReference type="GO" id="GO:0045259">
    <property type="term" value="C:proton-transporting ATP synthase complex"/>
    <property type="evidence" value="ECO:0007669"/>
    <property type="project" value="UniProtKB-KW"/>
</dbReference>
<keyword evidence="4 11" id="KW-0375">Hydrogen ion transport</keyword>
<evidence type="ECO:0000256" key="4">
    <source>
        <dbReference type="ARBA" id="ARBA00022781"/>
    </source>
</evidence>
<evidence type="ECO:0000256" key="10">
    <source>
        <dbReference type="ARBA" id="ARBA00023310"/>
    </source>
</evidence>
<dbReference type="PROSITE" id="PS00153">
    <property type="entry name" value="ATPASE_GAMMA"/>
    <property type="match status" value="1"/>
</dbReference>
<comment type="similarity">
    <text evidence="2 11">Belongs to the ATPase gamma chain family.</text>
</comment>
<keyword evidence="3 11" id="KW-0813">Transport</keyword>
<dbReference type="InterPro" id="IPR023632">
    <property type="entry name" value="ATP_synth_F1_gsu_CS"/>
</dbReference>
<keyword evidence="6 11" id="KW-0406">Ion transport</keyword>
<dbReference type="CDD" id="cd12151">
    <property type="entry name" value="F1-ATPase_gamma"/>
    <property type="match status" value="1"/>
</dbReference>
<keyword evidence="8" id="KW-0472">Membrane</keyword>
<dbReference type="InterPro" id="IPR035968">
    <property type="entry name" value="ATP_synth_F1_ATPase_gsu"/>
</dbReference>
<evidence type="ECO:0000256" key="8">
    <source>
        <dbReference type="ARBA" id="ARBA00023136"/>
    </source>
</evidence>
<dbReference type="Pfam" id="PF00231">
    <property type="entry name" value="ATP-synt"/>
    <property type="match status" value="1"/>
</dbReference>
<protein>
    <recommendedName>
        <fullName evidence="11">ATP synthase subunit gamma</fullName>
    </recommendedName>
</protein>
<dbReference type="Gene3D" id="3.40.1380.10">
    <property type="match status" value="1"/>
</dbReference>